<dbReference type="PANTHER" id="PTHR21137">
    <property type="entry name" value="ODORANT RECEPTOR"/>
    <property type="match status" value="1"/>
</dbReference>
<evidence type="ECO:0000256" key="10">
    <source>
        <dbReference type="RuleBase" id="RU351113"/>
    </source>
</evidence>
<keyword evidence="5 10" id="KW-0552">Olfaction</keyword>
<dbReference type="GO" id="GO:0004984">
    <property type="term" value="F:olfactory receptor activity"/>
    <property type="evidence" value="ECO:0007669"/>
    <property type="project" value="InterPro"/>
</dbReference>
<dbReference type="KEGG" id="fas:105263088"/>
<evidence type="ECO:0000256" key="7">
    <source>
        <dbReference type="ARBA" id="ARBA00023136"/>
    </source>
</evidence>
<keyword evidence="6 10" id="KW-1133">Transmembrane helix</keyword>
<feature type="transmembrane region" description="Helical" evidence="10">
    <location>
        <begin position="21"/>
        <end position="38"/>
    </location>
</feature>
<keyword evidence="2" id="KW-1003">Cell membrane</keyword>
<dbReference type="GO" id="GO:0007165">
    <property type="term" value="P:signal transduction"/>
    <property type="evidence" value="ECO:0007669"/>
    <property type="project" value="UniProtKB-KW"/>
</dbReference>
<dbReference type="RefSeq" id="XP_011297377.1">
    <property type="nucleotide sequence ID" value="XM_011299075.1"/>
</dbReference>
<comment type="similarity">
    <text evidence="10">Belongs to the insect chemoreceptor superfamily. Heteromeric odorant receptor channel (TC 1.A.69) family.</text>
</comment>
<dbReference type="OrthoDB" id="7685856at2759"/>
<organism evidence="11 12">
    <name type="scientific">Fopius arisanus</name>
    <dbReference type="NCBI Taxonomy" id="64838"/>
    <lineage>
        <taxon>Eukaryota</taxon>
        <taxon>Metazoa</taxon>
        <taxon>Ecdysozoa</taxon>
        <taxon>Arthropoda</taxon>
        <taxon>Hexapoda</taxon>
        <taxon>Insecta</taxon>
        <taxon>Pterygota</taxon>
        <taxon>Neoptera</taxon>
        <taxon>Endopterygota</taxon>
        <taxon>Hymenoptera</taxon>
        <taxon>Apocrita</taxon>
        <taxon>Ichneumonoidea</taxon>
        <taxon>Braconidae</taxon>
        <taxon>Opiinae</taxon>
        <taxon>Fopius</taxon>
    </lineage>
</organism>
<gene>
    <name evidence="12" type="primary">LOC105263088</name>
</gene>
<evidence type="ECO:0000256" key="3">
    <source>
        <dbReference type="ARBA" id="ARBA00022606"/>
    </source>
</evidence>
<protein>
    <recommendedName>
        <fullName evidence="10">Odorant receptor</fullName>
    </recommendedName>
</protein>
<keyword evidence="9 10" id="KW-0807">Transducer</keyword>
<evidence type="ECO:0000313" key="12">
    <source>
        <dbReference type="RefSeq" id="XP_011297377.1"/>
    </source>
</evidence>
<feature type="transmembrane region" description="Helical" evidence="10">
    <location>
        <begin position="335"/>
        <end position="358"/>
    </location>
</feature>
<dbReference type="PANTHER" id="PTHR21137:SF35">
    <property type="entry name" value="ODORANT RECEPTOR 19A-RELATED"/>
    <property type="match status" value="1"/>
</dbReference>
<feature type="transmembrane region" description="Helical" evidence="10">
    <location>
        <begin position="303"/>
        <end position="323"/>
    </location>
</feature>
<proteinExistence type="inferred from homology"/>
<keyword evidence="11" id="KW-1185">Reference proteome</keyword>
<keyword evidence="3 10" id="KW-0716">Sensory transduction</keyword>
<dbReference type="InterPro" id="IPR004117">
    <property type="entry name" value="7tm6_olfct_rcpt"/>
</dbReference>
<keyword evidence="8 10" id="KW-0675">Receptor</keyword>
<evidence type="ECO:0000256" key="2">
    <source>
        <dbReference type="ARBA" id="ARBA00022475"/>
    </source>
</evidence>
<accession>A0A9R1SUH2</accession>
<evidence type="ECO:0000256" key="5">
    <source>
        <dbReference type="ARBA" id="ARBA00022725"/>
    </source>
</evidence>
<dbReference type="GeneID" id="105263088"/>
<dbReference type="GO" id="GO:0005886">
    <property type="term" value="C:plasma membrane"/>
    <property type="evidence" value="ECO:0007669"/>
    <property type="project" value="UniProtKB-SubCell"/>
</dbReference>
<feature type="transmembrane region" description="Helical" evidence="10">
    <location>
        <begin position="143"/>
        <end position="162"/>
    </location>
</feature>
<evidence type="ECO:0000256" key="4">
    <source>
        <dbReference type="ARBA" id="ARBA00022692"/>
    </source>
</evidence>
<dbReference type="AlphaFoldDB" id="A0A9R1SUH2"/>
<keyword evidence="4 10" id="KW-0812">Transmembrane</keyword>
<dbReference type="Pfam" id="PF02949">
    <property type="entry name" value="7tm_6"/>
    <property type="match status" value="1"/>
</dbReference>
<feature type="transmembrane region" description="Helical" evidence="10">
    <location>
        <begin position="50"/>
        <end position="72"/>
    </location>
</feature>
<evidence type="ECO:0000256" key="6">
    <source>
        <dbReference type="ARBA" id="ARBA00022989"/>
    </source>
</evidence>
<comment type="caution">
    <text evidence="10">Lacks conserved residue(s) required for the propagation of feature annotation.</text>
</comment>
<evidence type="ECO:0000256" key="1">
    <source>
        <dbReference type="ARBA" id="ARBA00004651"/>
    </source>
</evidence>
<dbReference type="GO" id="GO:0005549">
    <property type="term" value="F:odorant binding"/>
    <property type="evidence" value="ECO:0007669"/>
    <property type="project" value="InterPro"/>
</dbReference>
<evidence type="ECO:0000313" key="11">
    <source>
        <dbReference type="Proteomes" id="UP000694866"/>
    </source>
</evidence>
<reference evidence="12" key="1">
    <citation type="submission" date="2025-08" db="UniProtKB">
        <authorList>
            <consortium name="RefSeq"/>
        </authorList>
    </citation>
    <scope>IDENTIFICATION</scope>
    <source>
        <strain evidence="12">USDA-PBARC FA_bdor</strain>
        <tissue evidence="12">Whole organism</tissue>
    </source>
</reference>
<evidence type="ECO:0000256" key="9">
    <source>
        <dbReference type="ARBA" id="ARBA00023224"/>
    </source>
</evidence>
<name>A0A9R1SUH2_9HYME</name>
<evidence type="ECO:0000256" key="8">
    <source>
        <dbReference type="ARBA" id="ARBA00023170"/>
    </source>
</evidence>
<dbReference type="Proteomes" id="UP000694866">
    <property type="component" value="Unplaced"/>
</dbReference>
<comment type="subcellular location">
    <subcellularLocation>
        <location evidence="1 10">Cell membrane</location>
        <topology evidence="1 10">Multi-pass membrane protein</topology>
    </subcellularLocation>
</comment>
<feature type="transmembrane region" description="Helical" evidence="10">
    <location>
        <begin position="189"/>
        <end position="209"/>
    </location>
</feature>
<sequence>MSSKTELAPKQKNVFPLTKSYLAFNFKWLTILGIWNPYKTGPKYWIYQSYWVYVVVVVMAARLFTLLVRTIIAENAATFLNEFSLLAVELVDTLKYIALAVHEKEVVELSEAFNWERQLPGADRFKYYRNKVVTRALSSSRTFTIAIMVALVEYYPFYYYSILTHSDYKVEKLPVGTPPLKYCFITSNFWAAFIFDWFTCTWLGLLAVVEDALIMAVLINLTAQLEILNYRLERCHLTTYVLHDDKDNYDKSHTFFEHFDGTIENSSDDALVIDPNEELINCIKFHQHIKRMLKLFGTIFDKALLPQLFTSLLLITLLLLQMILGQQGNLLDSIIAMAFLFCVLLQLLAFCFGGNFILVESDRCSLAAGSSQWYNMDITFRKNMKIFLGAVRNPIIVSAGGLVDLSAETFKNLLTKAYSGSAVLQNVSS</sequence>
<keyword evidence="7 10" id="KW-0472">Membrane</keyword>